<dbReference type="AlphaFoldDB" id="A0A1F7W0T0"/>
<dbReference type="EMBL" id="MGFD01000068">
    <property type="protein sequence ID" value="OGL96413.1"/>
    <property type="molecule type" value="Genomic_DNA"/>
</dbReference>
<feature type="region of interest" description="Disordered" evidence="1">
    <location>
        <begin position="28"/>
        <end position="47"/>
    </location>
</feature>
<comment type="caution">
    <text evidence="3">The sequence shown here is derived from an EMBL/GenBank/DDBJ whole genome shotgun (WGS) entry which is preliminary data.</text>
</comment>
<proteinExistence type="predicted"/>
<accession>A0A1F7W0T0</accession>
<name>A0A1F7W0T0_9BACT</name>
<organism evidence="3 4">
    <name type="scientific">Candidatus Uhrbacteria bacterium RIFOXYB2_FULL_45_11</name>
    <dbReference type="NCBI Taxonomy" id="1802421"/>
    <lineage>
        <taxon>Bacteria</taxon>
        <taxon>Candidatus Uhriibacteriota</taxon>
    </lineage>
</organism>
<evidence type="ECO:0000259" key="2">
    <source>
        <dbReference type="Pfam" id="PF23951"/>
    </source>
</evidence>
<protein>
    <recommendedName>
        <fullName evidence="2">DUF7282 domain-containing protein</fullName>
    </recommendedName>
</protein>
<evidence type="ECO:0000313" key="3">
    <source>
        <dbReference type="EMBL" id="OGL96413.1"/>
    </source>
</evidence>
<dbReference type="Proteomes" id="UP000177331">
    <property type="component" value="Unassembled WGS sequence"/>
</dbReference>
<reference evidence="3 4" key="1">
    <citation type="journal article" date="2016" name="Nat. Commun.">
        <title>Thousands of microbial genomes shed light on interconnected biogeochemical processes in an aquifer system.</title>
        <authorList>
            <person name="Anantharaman K."/>
            <person name="Brown C.T."/>
            <person name="Hug L.A."/>
            <person name="Sharon I."/>
            <person name="Castelle C.J."/>
            <person name="Probst A.J."/>
            <person name="Thomas B.C."/>
            <person name="Singh A."/>
            <person name="Wilkins M.J."/>
            <person name="Karaoz U."/>
            <person name="Brodie E.L."/>
            <person name="Williams K.H."/>
            <person name="Hubbard S.S."/>
            <person name="Banfield J.F."/>
        </authorList>
    </citation>
    <scope>NUCLEOTIDE SEQUENCE [LARGE SCALE GENOMIC DNA]</scope>
</reference>
<feature type="compositionally biased region" description="Polar residues" evidence="1">
    <location>
        <begin position="28"/>
        <end position="44"/>
    </location>
</feature>
<feature type="domain" description="DUF7282" evidence="2">
    <location>
        <begin position="61"/>
        <end position="152"/>
    </location>
</feature>
<evidence type="ECO:0000313" key="4">
    <source>
        <dbReference type="Proteomes" id="UP000177331"/>
    </source>
</evidence>
<gene>
    <name evidence="3" type="ORF">A2318_03390</name>
</gene>
<dbReference type="Pfam" id="PF23951">
    <property type="entry name" value="DUF7282"/>
    <property type="match status" value="1"/>
</dbReference>
<sequence length="172" mass="18534">MMPKIWIFFFVLICVLVIASLLQPTTKSQEIPTPSQTASNQALPTSREENADAMLKKGDHSIYLGDQSSGETNVLIGYAVFGKSGFITIREDNGGMPGNIIGVSELVNGRVDALTIKTKSALQADQVYYAELVNDNGDGIFEETVDLSVNDKDQSVVLMSFLARANSVSTAP</sequence>
<dbReference type="InterPro" id="IPR055706">
    <property type="entry name" value="Slg1/2_DUF7282"/>
</dbReference>
<evidence type="ECO:0000256" key="1">
    <source>
        <dbReference type="SAM" id="MobiDB-lite"/>
    </source>
</evidence>
<dbReference type="STRING" id="1802421.A2318_03390"/>